<dbReference type="PANTHER" id="PTHR19855:SF34">
    <property type="entry name" value="F-BOX_WD REPEAT-CONTAINING PROTEIN 9"/>
    <property type="match status" value="1"/>
</dbReference>
<dbReference type="InterPro" id="IPR015943">
    <property type="entry name" value="WD40/YVTN_repeat-like_dom_sf"/>
</dbReference>
<dbReference type="InterPro" id="IPR001680">
    <property type="entry name" value="WD40_rpt"/>
</dbReference>
<protein>
    <recommendedName>
        <fullName evidence="1">F-box domain-containing protein</fullName>
    </recommendedName>
</protein>
<dbReference type="Gene3D" id="2.130.10.10">
    <property type="entry name" value="YVTN repeat-like/Quinoprotein amine dehydrogenase"/>
    <property type="match status" value="2"/>
</dbReference>
<reference evidence="2 4" key="2">
    <citation type="journal article" date="2013" name="Nature">
        <title>Insights into bilaterian evolution from three spiralian genomes.</title>
        <authorList>
            <person name="Simakov O."/>
            <person name="Marletaz F."/>
            <person name="Cho S.J."/>
            <person name="Edsinger-Gonzales E."/>
            <person name="Havlak P."/>
            <person name="Hellsten U."/>
            <person name="Kuo D.H."/>
            <person name="Larsson T."/>
            <person name="Lv J."/>
            <person name="Arendt D."/>
            <person name="Savage R."/>
            <person name="Osoegawa K."/>
            <person name="de Jong P."/>
            <person name="Grimwood J."/>
            <person name="Chapman J.A."/>
            <person name="Shapiro H."/>
            <person name="Aerts A."/>
            <person name="Otillar R.P."/>
            <person name="Terry A.Y."/>
            <person name="Boore J.L."/>
            <person name="Grigoriev I.V."/>
            <person name="Lindberg D.R."/>
            <person name="Seaver E.C."/>
            <person name="Weisblat D.A."/>
            <person name="Putnam N.H."/>
            <person name="Rokhsar D.S."/>
        </authorList>
    </citation>
    <scope>NUCLEOTIDE SEQUENCE</scope>
    <source>
        <strain evidence="2 4">I ESC-2004</strain>
    </source>
</reference>
<evidence type="ECO:0000259" key="1">
    <source>
        <dbReference type="PROSITE" id="PS50181"/>
    </source>
</evidence>
<dbReference type="AlphaFoldDB" id="R7V0Q9"/>
<dbReference type="HOGENOM" id="CLU_034344_0_0_1"/>
<dbReference type="SUPFAM" id="SSF50978">
    <property type="entry name" value="WD40 repeat-like"/>
    <property type="match status" value="1"/>
</dbReference>
<evidence type="ECO:0000313" key="2">
    <source>
        <dbReference type="EMBL" id="ELU09271.1"/>
    </source>
</evidence>
<dbReference type="STRING" id="283909.R7V0Q9"/>
<dbReference type="SMART" id="SM00320">
    <property type="entry name" value="WD40"/>
    <property type="match status" value="5"/>
</dbReference>
<dbReference type="PROSITE" id="PS50181">
    <property type="entry name" value="FBOX"/>
    <property type="match status" value="1"/>
</dbReference>
<dbReference type="Pfam" id="PF12937">
    <property type="entry name" value="F-box-like"/>
    <property type="match status" value="1"/>
</dbReference>
<proteinExistence type="predicted"/>
<dbReference type="InterPro" id="IPR001810">
    <property type="entry name" value="F-box_dom"/>
</dbReference>
<dbReference type="OMA" id="NGWIWDL"/>
<evidence type="ECO:0000313" key="3">
    <source>
        <dbReference type="EnsemblMetazoa" id="CapteP169474"/>
    </source>
</evidence>
<dbReference type="EMBL" id="AMQN01021269">
    <property type="status" value="NOT_ANNOTATED_CDS"/>
    <property type="molecule type" value="Genomic_DNA"/>
</dbReference>
<dbReference type="Pfam" id="PF00400">
    <property type="entry name" value="WD40"/>
    <property type="match status" value="2"/>
</dbReference>
<keyword evidence="4" id="KW-1185">Reference proteome</keyword>
<dbReference type="SUPFAM" id="SSF81383">
    <property type="entry name" value="F-box domain"/>
    <property type="match status" value="1"/>
</dbReference>
<dbReference type="PANTHER" id="PTHR19855">
    <property type="entry name" value="WD40 REPEAT PROTEIN 12, 37"/>
    <property type="match status" value="1"/>
</dbReference>
<gene>
    <name evidence="2" type="ORF">CAPTEDRAFT_169474</name>
</gene>
<dbReference type="EMBL" id="KB298370">
    <property type="protein sequence ID" value="ELU09271.1"/>
    <property type="molecule type" value="Genomic_DNA"/>
</dbReference>
<organism evidence="2">
    <name type="scientific">Capitella teleta</name>
    <name type="common">Polychaete worm</name>
    <dbReference type="NCBI Taxonomy" id="283909"/>
    <lineage>
        <taxon>Eukaryota</taxon>
        <taxon>Metazoa</taxon>
        <taxon>Spiralia</taxon>
        <taxon>Lophotrochozoa</taxon>
        <taxon>Annelida</taxon>
        <taxon>Polychaeta</taxon>
        <taxon>Sedentaria</taxon>
        <taxon>Scolecida</taxon>
        <taxon>Capitellidae</taxon>
        <taxon>Capitella</taxon>
    </lineage>
</organism>
<name>R7V0Q9_CAPTE</name>
<dbReference type="Proteomes" id="UP000014760">
    <property type="component" value="Unassembled WGS sequence"/>
</dbReference>
<dbReference type="OrthoDB" id="2305498at2759"/>
<reference evidence="4" key="1">
    <citation type="submission" date="2012-12" db="EMBL/GenBank/DDBJ databases">
        <authorList>
            <person name="Hellsten U."/>
            <person name="Grimwood J."/>
            <person name="Chapman J.A."/>
            <person name="Shapiro H."/>
            <person name="Aerts A."/>
            <person name="Otillar R.P."/>
            <person name="Terry A.Y."/>
            <person name="Boore J.L."/>
            <person name="Simakov O."/>
            <person name="Marletaz F."/>
            <person name="Cho S.-J."/>
            <person name="Edsinger-Gonzales E."/>
            <person name="Havlak P."/>
            <person name="Kuo D.-H."/>
            <person name="Larsson T."/>
            <person name="Lv J."/>
            <person name="Arendt D."/>
            <person name="Savage R."/>
            <person name="Osoegawa K."/>
            <person name="de Jong P."/>
            <person name="Lindberg D.R."/>
            <person name="Seaver E.C."/>
            <person name="Weisblat D.A."/>
            <person name="Putnam N.H."/>
            <person name="Grigoriev I.V."/>
            <person name="Rokhsar D.S."/>
        </authorList>
    </citation>
    <scope>NUCLEOTIDE SEQUENCE</scope>
    <source>
        <strain evidence="4">I ESC-2004</strain>
    </source>
</reference>
<dbReference type="InterPro" id="IPR036047">
    <property type="entry name" value="F-box-like_dom_sf"/>
</dbReference>
<dbReference type="Gene3D" id="1.20.1280.50">
    <property type="match status" value="1"/>
</dbReference>
<accession>R7V0Q9</accession>
<dbReference type="SMART" id="SM00256">
    <property type="entry name" value="FBOX"/>
    <property type="match status" value="1"/>
</dbReference>
<reference evidence="3" key="3">
    <citation type="submission" date="2015-06" db="UniProtKB">
        <authorList>
            <consortium name="EnsemblMetazoa"/>
        </authorList>
    </citation>
    <scope>IDENTIFICATION</scope>
</reference>
<dbReference type="InterPro" id="IPR036322">
    <property type="entry name" value="WD40_repeat_dom_sf"/>
</dbReference>
<evidence type="ECO:0000313" key="4">
    <source>
        <dbReference type="Proteomes" id="UP000014760"/>
    </source>
</evidence>
<dbReference type="EnsemblMetazoa" id="CapteT169474">
    <property type="protein sequence ID" value="CapteP169474"/>
    <property type="gene ID" value="CapteG169474"/>
</dbReference>
<feature type="domain" description="F-box" evidence="1">
    <location>
        <begin position="17"/>
        <end position="64"/>
    </location>
</feature>
<sequence>MDNSKGAPEADVTDLYCDFLDDFPSEILFHICSFLDAKTIWRTLSRVSQGLHDLLSSDRFWKIRISKRWPQKYPAIPVNQREFDWKSACEAREEQSRLWGSDAEAMENVIYREGIFAPVDSVHLMKGNDMLAAGSRDRYINVIRLSDLKADDPSSEKNCSLLSSDKTHKGWIWCMKSIDNTLVTGSWDSSVAMTDMGAGGAVMRRVKCKSAVLCLHCDHDVSFMGTYNKSVIQFDPRTAETISNKSYHSGPVLSMIGSENYLITGSEDSTIVIFDRRADEVLHKYKLPASYPVAMGIDREELWVGDHEGNLHLFDVSDGHIEYVQDYPELHGKSITGVVHSTGALITSSTDGSIQVRHPSLQANLITTLTPHVNEITRIDFQDNVLAAGCAQGLVSIWRPNQRSN</sequence>